<organism evidence="1 2">
    <name type="scientific">Deinococcus navajonensis</name>
    <dbReference type="NCBI Taxonomy" id="309884"/>
    <lineage>
        <taxon>Bacteria</taxon>
        <taxon>Thermotogati</taxon>
        <taxon>Deinococcota</taxon>
        <taxon>Deinococci</taxon>
        <taxon>Deinococcales</taxon>
        <taxon>Deinococcaceae</taxon>
        <taxon>Deinococcus</taxon>
    </lineage>
</organism>
<comment type="caution">
    <text evidence="1">The sequence shown here is derived from an EMBL/GenBank/DDBJ whole genome shotgun (WGS) entry which is preliminary data.</text>
</comment>
<evidence type="ECO:0000313" key="2">
    <source>
        <dbReference type="Proteomes" id="UP001595998"/>
    </source>
</evidence>
<evidence type="ECO:0000313" key="1">
    <source>
        <dbReference type="EMBL" id="MFC4428053.1"/>
    </source>
</evidence>
<dbReference type="RefSeq" id="WP_380042215.1">
    <property type="nucleotide sequence ID" value="NZ_JBHSEH010000034.1"/>
</dbReference>
<reference evidence="2" key="1">
    <citation type="journal article" date="2019" name="Int. J. Syst. Evol. Microbiol.">
        <title>The Global Catalogue of Microorganisms (GCM) 10K type strain sequencing project: providing services to taxonomists for standard genome sequencing and annotation.</title>
        <authorList>
            <consortium name="The Broad Institute Genomics Platform"/>
            <consortium name="The Broad Institute Genome Sequencing Center for Infectious Disease"/>
            <person name="Wu L."/>
            <person name="Ma J."/>
        </authorList>
    </citation>
    <scope>NUCLEOTIDE SEQUENCE [LARGE SCALE GENOMIC DNA]</scope>
    <source>
        <strain evidence="2">CCUG 56029</strain>
    </source>
</reference>
<dbReference type="EMBL" id="JBHSEH010000034">
    <property type="protein sequence ID" value="MFC4428053.1"/>
    <property type="molecule type" value="Genomic_DNA"/>
</dbReference>
<sequence length="152" mass="16819">LIPWTSMITLATSHQYGILADQDYVYLNTSGGQHLLGCMYGNAQDACIDPHEHWAVIIGCGLWVVRLPYAEKTKANAVPSLATREVLAGAAFPYVAAPFVELMAGEQDIMWLETVYFTGQFLDTVRVVADLAGEYAGVYDLDLRTFQITKRL</sequence>
<keyword evidence="2" id="KW-1185">Reference proteome</keyword>
<accession>A0ABV8XW37</accession>
<gene>
    <name evidence="1" type="ORF">ACFOZ9_17745</name>
</gene>
<dbReference type="Proteomes" id="UP001595998">
    <property type="component" value="Unassembled WGS sequence"/>
</dbReference>
<feature type="non-terminal residue" evidence="1">
    <location>
        <position position="1"/>
    </location>
</feature>
<proteinExistence type="predicted"/>
<protein>
    <submittedName>
        <fullName evidence="1">Uncharacterized protein</fullName>
    </submittedName>
</protein>
<name>A0ABV8XW37_9DEIO</name>